<dbReference type="RefSeq" id="WP_099342323.1">
    <property type="nucleotide sequence ID" value="NZ_CP032098.1"/>
</dbReference>
<dbReference type="KEGG" id="amol:AMOL_1436"/>
<dbReference type="EMBL" id="NXFY01000008">
    <property type="protein sequence ID" value="PHO18147.1"/>
    <property type="molecule type" value="Genomic_DNA"/>
</dbReference>
<reference evidence="2 3" key="1">
    <citation type="submission" date="2017-09" db="EMBL/GenBank/DDBJ databases">
        <title>Arcobacter canalis sp. nov., a new species isolated from a water canal contaminated with urban sewage.</title>
        <authorList>
            <person name="Perez-Cataluna A."/>
            <person name="Salas-Masso N."/>
            <person name="Figueras M.J."/>
        </authorList>
    </citation>
    <scope>NUCLEOTIDE SEQUENCE [LARGE SCALE GENOMIC DNA]</scope>
    <source>
        <strain evidence="2 3">F98-3</strain>
    </source>
</reference>
<gene>
    <name evidence="1" type="ORF">AMOL_1436</name>
    <name evidence="2" type="ORF">CPU12_06665</name>
</gene>
<keyword evidence="3" id="KW-1185">Reference proteome</keyword>
<dbReference type="Proteomes" id="UP000221222">
    <property type="component" value="Unassembled WGS sequence"/>
</dbReference>
<name>A0A2G1DI35_9BACT</name>
<evidence type="ECO:0000313" key="4">
    <source>
        <dbReference type="Proteomes" id="UP000262712"/>
    </source>
</evidence>
<evidence type="ECO:0000313" key="1">
    <source>
        <dbReference type="EMBL" id="AXX92406.1"/>
    </source>
</evidence>
<organism evidence="2 3">
    <name type="scientific">Malaciobacter molluscorum LMG 25693</name>
    <dbReference type="NCBI Taxonomy" id="870501"/>
    <lineage>
        <taxon>Bacteria</taxon>
        <taxon>Pseudomonadati</taxon>
        <taxon>Campylobacterota</taxon>
        <taxon>Epsilonproteobacteria</taxon>
        <taxon>Campylobacterales</taxon>
        <taxon>Arcobacteraceae</taxon>
        <taxon>Malaciobacter</taxon>
    </lineage>
</organism>
<sequence>MKISSIIDIMDGEVLNSPSISFIYNIKQCASKVKEGDLFVAKNLNDIQIAINNGAFAILVDSYVSVTDFEIAWIKVGNLDEAIIKFIRFKLSNYDLNVFNCDEITFNYIKYLKPLNKIDLKLIETIDDILKILDDIEINNILIFKDKLFMNKLYPQNHLIEQIDSNKLKNIVKHTMFETSFTYNNIFFQKIKVPELYITNFLMAYDFLDCELDFSKLKNCELLRPIFVDRFINQVEFGKSNKFLILQNNLSLIEKEILYLKQNFKYGKIIFLCKEEINNFYAKQNIIEKEENLKDFLKSSNFNAAYLIGYKYEKLNELLNSEDIQTTLLF</sequence>
<protein>
    <submittedName>
        <fullName evidence="2">Peptidoglycan synthetase</fullName>
    </submittedName>
</protein>
<reference evidence="1 4" key="2">
    <citation type="submission" date="2018-08" db="EMBL/GenBank/DDBJ databases">
        <title>Complete genome of the Arcobacter molluscorum type strain LMG 25693.</title>
        <authorList>
            <person name="Miller W.G."/>
            <person name="Yee E."/>
            <person name="Bono J.L."/>
        </authorList>
    </citation>
    <scope>NUCLEOTIDE SEQUENCE [LARGE SCALE GENOMIC DNA]</scope>
    <source>
        <strain evidence="1 4">CECT 7696</strain>
    </source>
</reference>
<dbReference type="EMBL" id="CP032098">
    <property type="protein sequence ID" value="AXX92406.1"/>
    <property type="molecule type" value="Genomic_DNA"/>
</dbReference>
<accession>A0A2G1DI35</accession>
<proteinExistence type="predicted"/>
<evidence type="ECO:0000313" key="2">
    <source>
        <dbReference type="EMBL" id="PHO18147.1"/>
    </source>
</evidence>
<dbReference type="Proteomes" id="UP000262712">
    <property type="component" value="Chromosome"/>
</dbReference>
<dbReference type="AlphaFoldDB" id="A0A2G1DI35"/>
<evidence type="ECO:0000313" key="3">
    <source>
        <dbReference type="Proteomes" id="UP000221222"/>
    </source>
</evidence>